<dbReference type="InterPro" id="IPR058674">
    <property type="entry name" value="DUF8054_N"/>
</dbReference>
<keyword evidence="6" id="KW-1185">Reference proteome</keyword>
<proteinExistence type="predicted"/>
<dbReference type="Proteomes" id="UP000037747">
    <property type="component" value="Unassembled WGS sequence"/>
</dbReference>
<feature type="domain" description="DUF8054" evidence="3">
    <location>
        <begin position="248"/>
        <end position="287"/>
    </location>
</feature>
<dbReference type="RefSeq" id="WP_053770180.1">
    <property type="nucleotide sequence ID" value="NZ_LIST01000001.1"/>
</dbReference>
<evidence type="ECO:0000259" key="3">
    <source>
        <dbReference type="Pfam" id="PF26237"/>
    </source>
</evidence>
<dbReference type="PATRIC" id="fig|1705389.3.peg.420"/>
<dbReference type="Pfam" id="PF26238">
    <property type="entry name" value="DUF8054_M"/>
    <property type="match status" value="1"/>
</dbReference>
<comment type="caution">
    <text evidence="5">The sequence shown here is derived from an EMBL/GenBank/DDBJ whole genome shotgun (WGS) entry which is preliminary data.</text>
</comment>
<name>A0A0M9ATZ7_9EURY</name>
<feature type="domain" description="DUF8054" evidence="2">
    <location>
        <begin position="9"/>
        <end position="89"/>
    </location>
</feature>
<protein>
    <submittedName>
        <fullName evidence="5">Uncharacterized protein</fullName>
    </submittedName>
</protein>
<organism evidence="5 6">
    <name type="scientific">Halorubrum tropicale</name>
    <dbReference type="NCBI Taxonomy" id="1765655"/>
    <lineage>
        <taxon>Archaea</taxon>
        <taxon>Methanobacteriati</taxon>
        <taxon>Methanobacteriota</taxon>
        <taxon>Stenosarchaea group</taxon>
        <taxon>Halobacteria</taxon>
        <taxon>Halobacteriales</taxon>
        <taxon>Haloferacaceae</taxon>
        <taxon>Halorubrum</taxon>
    </lineage>
</organism>
<reference evidence="5 6" key="1">
    <citation type="submission" date="2015-08" db="EMBL/GenBank/DDBJ databases">
        <title>Genomes of Isolates from Cabo Rojo, PR.</title>
        <authorList>
            <person name="Sanchez-Nieves R.L."/>
            <person name="Montalvo-Rodriguez R."/>
        </authorList>
    </citation>
    <scope>NUCLEOTIDE SEQUENCE [LARGE SCALE GENOMIC DNA]</scope>
    <source>
        <strain evidence="5 6">5</strain>
    </source>
</reference>
<dbReference type="Pfam" id="PF26236">
    <property type="entry name" value="DUF8054_N"/>
    <property type="match status" value="1"/>
</dbReference>
<dbReference type="InterPro" id="IPR058775">
    <property type="entry name" value="DUF8054_M"/>
</dbReference>
<evidence type="ECO:0000256" key="1">
    <source>
        <dbReference type="SAM" id="MobiDB-lite"/>
    </source>
</evidence>
<feature type="domain" description="DUF8054" evidence="4">
    <location>
        <begin position="124"/>
        <end position="245"/>
    </location>
</feature>
<evidence type="ECO:0000259" key="4">
    <source>
        <dbReference type="Pfam" id="PF26238"/>
    </source>
</evidence>
<accession>A0A0M9ATZ7</accession>
<sequence length="297" mass="30678">MDASGSGVVDRLRQPEYTGENRCTPCTAVNVTIGVALGAAVAVAVDPVVGAAATGLSLAAIWLRGYLVPGTPELTKRYLPESVLRLFGKAPPAAGVESGASAAIGTPTDEADPSGESAEGVAVDPQSYLLAADALVETDDGSDLTYAPWFASAWRSELETARETADGPAVARLADVPPDDEPRLSVEERGNAVVAAVDGERVGHWVSRPAFLADAAADRVLRASDDEWTDLPQAARSGVLGGLRLFVEECPACGAEVTLSEEVVASCCTARDVVVGRCDGCEARVFELEPAALDGVE</sequence>
<dbReference type="Pfam" id="PF26237">
    <property type="entry name" value="DUF8054_C"/>
    <property type="match status" value="1"/>
</dbReference>
<dbReference type="AlphaFoldDB" id="A0A0M9ATZ7"/>
<dbReference type="InterPro" id="IPR058675">
    <property type="entry name" value="DUF8054_C"/>
</dbReference>
<evidence type="ECO:0000259" key="2">
    <source>
        <dbReference type="Pfam" id="PF26236"/>
    </source>
</evidence>
<evidence type="ECO:0000313" key="6">
    <source>
        <dbReference type="Proteomes" id="UP000037747"/>
    </source>
</evidence>
<evidence type="ECO:0000313" key="5">
    <source>
        <dbReference type="EMBL" id="KOX97481.1"/>
    </source>
</evidence>
<feature type="region of interest" description="Disordered" evidence="1">
    <location>
        <begin position="93"/>
        <end position="119"/>
    </location>
</feature>
<gene>
    <name evidence="5" type="ORF">AMR74_00805</name>
</gene>
<dbReference type="STRING" id="1765655.AMR74_00805"/>
<dbReference type="EMBL" id="LIST01000001">
    <property type="protein sequence ID" value="KOX97481.1"/>
    <property type="molecule type" value="Genomic_DNA"/>
</dbReference>
<dbReference type="OrthoDB" id="292134at2157"/>